<feature type="compositionally biased region" description="Polar residues" evidence="1">
    <location>
        <begin position="240"/>
        <end position="254"/>
    </location>
</feature>
<dbReference type="EMBL" id="NBCO01000002">
    <property type="protein sequence ID" value="ORC92887.1"/>
    <property type="molecule type" value="Genomic_DNA"/>
</dbReference>
<name>A0A1X0P7G3_9TRYP</name>
<dbReference type="Proteomes" id="UP000192257">
    <property type="component" value="Unassembled WGS sequence"/>
</dbReference>
<dbReference type="VEuPathDB" id="TriTrypDB:TM35_000022130"/>
<feature type="compositionally biased region" description="Basic and acidic residues" evidence="1">
    <location>
        <begin position="160"/>
        <end position="177"/>
    </location>
</feature>
<accession>A0A1X0P7G3</accession>
<feature type="region of interest" description="Disordered" evidence="1">
    <location>
        <begin position="160"/>
        <end position="194"/>
    </location>
</feature>
<protein>
    <submittedName>
        <fullName evidence="2">Uncharacterized protein</fullName>
    </submittedName>
</protein>
<feature type="region of interest" description="Disordered" evidence="1">
    <location>
        <begin position="234"/>
        <end position="254"/>
    </location>
</feature>
<feature type="compositionally biased region" description="Acidic residues" evidence="1">
    <location>
        <begin position="178"/>
        <end position="187"/>
    </location>
</feature>
<comment type="caution">
    <text evidence="2">The sequence shown here is derived from an EMBL/GenBank/DDBJ whole genome shotgun (WGS) entry which is preliminary data.</text>
</comment>
<feature type="compositionally biased region" description="Polar residues" evidence="1">
    <location>
        <begin position="1"/>
        <end position="17"/>
    </location>
</feature>
<dbReference type="GeneID" id="39981311"/>
<evidence type="ECO:0000256" key="1">
    <source>
        <dbReference type="SAM" id="MobiDB-lite"/>
    </source>
</evidence>
<dbReference type="OrthoDB" id="251014at2759"/>
<gene>
    <name evidence="2" type="ORF">TM35_000022130</name>
</gene>
<dbReference type="RefSeq" id="XP_028886953.1">
    <property type="nucleotide sequence ID" value="XM_029021531.1"/>
</dbReference>
<organism evidence="2 3">
    <name type="scientific">Trypanosoma theileri</name>
    <dbReference type="NCBI Taxonomy" id="67003"/>
    <lineage>
        <taxon>Eukaryota</taxon>
        <taxon>Discoba</taxon>
        <taxon>Euglenozoa</taxon>
        <taxon>Kinetoplastea</taxon>
        <taxon>Metakinetoplastina</taxon>
        <taxon>Trypanosomatida</taxon>
        <taxon>Trypanosomatidae</taxon>
        <taxon>Trypanosoma</taxon>
    </lineage>
</organism>
<proteinExistence type="predicted"/>
<keyword evidence="3" id="KW-1185">Reference proteome</keyword>
<feature type="region of interest" description="Disordered" evidence="1">
    <location>
        <begin position="1"/>
        <end position="20"/>
    </location>
</feature>
<sequence length="292" mass="32424">METEFQRYTSQTNTDQYNLYKGKHIRSGSLQKDAANNTGSCSDDDNDDSKSNHCGIGAALVTCPLSPIRKIPRLTSPHNSESSIDSAAAAAASNSHSSHSCNDQTAACVTVMVPTMFTTAAGRPICVRESRRIERDSPYWKLLFEFPTCERVVSSFTDIKDDNQSLDDDNSHSNPVKEEEDDDDEEDTVNKEKNGAAIPLLPVWRRQLRRADPFSSLSLLLPTPIVEYNELRSHSCPPRVQSSNNNKSRNEDTTTINSQIKYNGIGEITFPYSSFTRADGSMIYLSPATSRK</sequence>
<evidence type="ECO:0000313" key="2">
    <source>
        <dbReference type="EMBL" id="ORC92887.1"/>
    </source>
</evidence>
<evidence type="ECO:0000313" key="3">
    <source>
        <dbReference type="Proteomes" id="UP000192257"/>
    </source>
</evidence>
<reference evidence="2 3" key="1">
    <citation type="submission" date="2017-03" db="EMBL/GenBank/DDBJ databases">
        <title>An alternative strategy for trypanosome survival in the mammalian bloodstream revealed through genome and transcriptome analysis of the ubiquitous bovine parasite Trypanosoma (Megatrypanum) theileri.</title>
        <authorList>
            <person name="Kelly S."/>
            <person name="Ivens A."/>
            <person name="Mott A."/>
            <person name="O'Neill E."/>
            <person name="Emms D."/>
            <person name="Macleod O."/>
            <person name="Voorheis P."/>
            <person name="Matthews J."/>
            <person name="Matthews K."/>
            <person name="Carrington M."/>
        </authorList>
    </citation>
    <scope>NUCLEOTIDE SEQUENCE [LARGE SCALE GENOMIC DNA]</scope>
    <source>
        <strain evidence="2">Edinburgh</strain>
    </source>
</reference>
<dbReference type="AlphaFoldDB" id="A0A1X0P7G3"/>